<name>A0A975DI81_9GAMM</name>
<dbReference type="KEGG" id="pxi:J5O05_03755"/>
<feature type="signal peptide" evidence="1">
    <location>
        <begin position="1"/>
        <end position="18"/>
    </location>
</feature>
<evidence type="ECO:0000313" key="3">
    <source>
        <dbReference type="Proteomes" id="UP000664904"/>
    </source>
</evidence>
<keyword evidence="1" id="KW-0732">Signal</keyword>
<evidence type="ECO:0000256" key="1">
    <source>
        <dbReference type="SAM" id="SignalP"/>
    </source>
</evidence>
<dbReference type="RefSeq" id="WP_208843657.1">
    <property type="nucleotide sequence ID" value="NZ_CP072133.1"/>
</dbReference>
<dbReference type="AlphaFoldDB" id="A0A975DI81"/>
<sequence length="238" mass="27400">MKSNILLCLAMISLNSTAQDFSFNWLNSTTKQNSALSGRCDTDQLGNFKCNLRQITVRQKSAQEDVDREIEAMKKEFETYSKQITIEQFMAKELPNLCGALESKKPDIAARDFDKYKSFCKNPSYAALVDVISLTIRKDARTCKVMERDLGNFTFKQVNENKFVSTNEPSGECGTVTIMSLEREPQYQSLWNFDQVRHYTNLESESCKELDKVNESLSFSWRGRKTIQMNCDYIEFGL</sequence>
<evidence type="ECO:0000313" key="2">
    <source>
        <dbReference type="EMBL" id="QTH72034.1"/>
    </source>
</evidence>
<keyword evidence="3" id="KW-1185">Reference proteome</keyword>
<accession>A0A975DI81</accession>
<organism evidence="2 3">
    <name type="scientific">Pseudoalteromonas xiamenensis</name>
    <dbReference type="NCBI Taxonomy" id="882626"/>
    <lineage>
        <taxon>Bacteria</taxon>
        <taxon>Pseudomonadati</taxon>
        <taxon>Pseudomonadota</taxon>
        <taxon>Gammaproteobacteria</taxon>
        <taxon>Alteromonadales</taxon>
        <taxon>Pseudoalteromonadaceae</taxon>
        <taxon>Pseudoalteromonas</taxon>
    </lineage>
</organism>
<protein>
    <submittedName>
        <fullName evidence="2">Uncharacterized protein</fullName>
    </submittedName>
</protein>
<dbReference type="EMBL" id="CP072133">
    <property type="protein sequence ID" value="QTH72034.1"/>
    <property type="molecule type" value="Genomic_DNA"/>
</dbReference>
<proteinExistence type="predicted"/>
<feature type="chain" id="PRO_5037606565" evidence="1">
    <location>
        <begin position="19"/>
        <end position="238"/>
    </location>
</feature>
<dbReference type="Proteomes" id="UP000664904">
    <property type="component" value="Chromosome"/>
</dbReference>
<gene>
    <name evidence="2" type="ORF">J5O05_03755</name>
</gene>
<reference evidence="2" key="1">
    <citation type="submission" date="2021-03" db="EMBL/GenBank/DDBJ databases">
        <title>Complete Genome of Pseudoalteromonas xiamenensis STKMTI.2, a new potential marine bacterium producing anti-Vibrio compounds.</title>
        <authorList>
            <person name="Handayani D.P."/>
            <person name="Isnansetyo A."/>
            <person name="Istiqomah I."/>
            <person name="Jumina J."/>
        </authorList>
    </citation>
    <scope>NUCLEOTIDE SEQUENCE</scope>
    <source>
        <strain evidence="2">STKMTI.2</strain>
    </source>
</reference>